<evidence type="ECO:0000313" key="1">
    <source>
        <dbReference type="EMBL" id="RRK34761.1"/>
    </source>
</evidence>
<evidence type="ECO:0000313" key="2">
    <source>
        <dbReference type="Proteomes" id="UP000274920"/>
    </source>
</evidence>
<protein>
    <submittedName>
        <fullName evidence="1">TIGR02646 family protein</fullName>
    </submittedName>
</protein>
<organism evidence="1 2">
    <name type="scientific">Schaedlerella arabinosiphila</name>
    <dbReference type="NCBI Taxonomy" id="2044587"/>
    <lineage>
        <taxon>Bacteria</taxon>
        <taxon>Bacillati</taxon>
        <taxon>Bacillota</taxon>
        <taxon>Clostridia</taxon>
        <taxon>Lachnospirales</taxon>
        <taxon>Lachnospiraceae</taxon>
        <taxon>Schaedlerella</taxon>
    </lineage>
</organism>
<dbReference type="RefSeq" id="WP_125129877.1">
    <property type="nucleotide sequence ID" value="NZ_RHJS01000002.1"/>
</dbReference>
<dbReference type="AlphaFoldDB" id="A0A426DPX8"/>
<sequence length="222" mass="26305">MKRINKQESPQWFEDWKRNFKTENNRNAHYKNDFSADDADGINRRRRLRESLVNEQGKICCYCMRRISTDSSHIEHFLPKDFFADQDLSYENLLASCNGEGTMTAKDEHCGHRKDNWWREDMISPTDIEVEKIFEYLPNGKMNSVRGRATSNIAQEMIHNLGLDSFHLERDRRQAIEASEVFDDVEYSEEEIRSFIEYYSNKDNGVYVPYCKAIIDCLEEML</sequence>
<proteinExistence type="predicted"/>
<dbReference type="Gene3D" id="1.10.30.50">
    <property type="match status" value="1"/>
</dbReference>
<name>A0A426DPX8_9FIRM</name>
<reference evidence="1" key="1">
    <citation type="submission" date="2018-10" db="EMBL/GenBank/DDBJ databases">
        <title>Schaedlerella arabinophila gen. nov. sp. nov., isolated from the mouse intestinal tract and comparative analysis with the genome of the closely related altered Schaedler flora strain ASF502.</title>
        <authorList>
            <person name="Miyake S."/>
            <person name="Soh M."/>
            <person name="Seedorf H."/>
        </authorList>
    </citation>
    <scope>NUCLEOTIDE SEQUENCE [LARGE SCALE GENOMIC DNA]</scope>
    <source>
        <strain evidence="1">DSM 106076</strain>
    </source>
</reference>
<accession>A0A426DPX8</accession>
<dbReference type="Proteomes" id="UP000274920">
    <property type="component" value="Unassembled WGS sequence"/>
</dbReference>
<keyword evidence="2" id="KW-1185">Reference proteome</keyword>
<gene>
    <name evidence="1" type="ORF">EBB54_28045</name>
</gene>
<comment type="caution">
    <text evidence="1">The sequence shown here is derived from an EMBL/GenBank/DDBJ whole genome shotgun (WGS) entry which is preliminary data.</text>
</comment>
<dbReference type="InterPro" id="IPR013467">
    <property type="entry name" value="HNH78-like"/>
</dbReference>
<dbReference type="NCBIfam" id="TIGR02646">
    <property type="entry name" value="retron system putative HNH endonuclease"/>
    <property type="match status" value="1"/>
</dbReference>
<dbReference type="EMBL" id="RHJS01000002">
    <property type="protein sequence ID" value="RRK34761.1"/>
    <property type="molecule type" value="Genomic_DNA"/>
</dbReference>